<evidence type="ECO:0000313" key="4">
    <source>
        <dbReference type="EMBL" id="GER94123.1"/>
    </source>
</evidence>
<keyword evidence="2" id="KW-0560">Oxidoreductase</keyword>
<keyword evidence="1" id="KW-0285">Flavoprotein</keyword>
<dbReference type="InterPro" id="IPR001155">
    <property type="entry name" value="OxRdtase_FMN_N"/>
</dbReference>
<accession>A0A5J4L373</accession>
<gene>
    <name evidence="4" type="ORF">A45J_1881</name>
</gene>
<comment type="caution">
    <text evidence="4">The sequence shown here is derived from an EMBL/GenBank/DDBJ whole genome shotgun (WGS) entry which is preliminary data.</text>
</comment>
<dbReference type="AlphaFoldDB" id="A0A5J4L373"/>
<dbReference type="SUPFAM" id="SSF51395">
    <property type="entry name" value="FMN-linked oxidoreductases"/>
    <property type="match status" value="1"/>
</dbReference>
<organism evidence="4">
    <name type="scientific">hot springs metagenome</name>
    <dbReference type="NCBI Taxonomy" id="433727"/>
    <lineage>
        <taxon>unclassified sequences</taxon>
        <taxon>metagenomes</taxon>
        <taxon>ecological metagenomes</taxon>
    </lineage>
</organism>
<dbReference type="Pfam" id="PF00724">
    <property type="entry name" value="Oxidored_FMN"/>
    <property type="match status" value="1"/>
</dbReference>
<dbReference type="PANTHER" id="PTHR43656">
    <property type="entry name" value="BINDING OXIDOREDUCTASE, PUTATIVE (AFU_ORTHOLOGUE AFUA_2G08260)-RELATED"/>
    <property type="match status" value="1"/>
</dbReference>
<evidence type="ECO:0000256" key="1">
    <source>
        <dbReference type="ARBA" id="ARBA00022630"/>
    </source>
</evidence>
<evidence type="ECO:0000256" key="2">
    <source>
        <dbReference type="ARBA" id="ARBA00023002"/>
    </source>
</evidence>
<proteinExistence type="predicted"/>
<feature type="domain" description="NADH:flavin oxidoreductase/NADH oxidase N-terminal" evidence="3">
    <location>
        <begin position="8"/>
        <end position="336"/>
    </location>
</feature>
<dbReference type="GO" id="GO:0016491">
    <property type="term" value="F:oxidoreductase activity"/>
    <property type="evidence" value="ECO:0007669"/>
    <property type="project" value="UniProtKB-KW"/>
</dbReference>
<dbReference type="Gene3D" id="3.20.20.70">
    <property type="entry name" value="Aldolase class I"/>
    <property type="match status" value="1"/>
</dbReference>
<evidence type="ECO:0000259" key="3">
    <source>
        <dbReference type="Pfam" id="PF00724"/>
    </source>
</evidence>
<dbReference type="InterPro" id="IPR051799">
    <property type="entry name" value="NADH_flavin_oxidoreductase"/>
</dbReference>
<dbReference type="CDD" id="cd02803">
    <property type="entry name" value="OYE_like_FMN_family"/>
    <property type="match status" value="1"/>
</dbReference>
<dbReference type="PANTHER" id="PTHR43656:SF2">
    <property type="entry name" value="BINDING OXIDOREDUCTASE, PUTATIVE (AFU_ORTHOLOGUE AFUA_2G08260)-RELATED"/>
    <property type="match status" value="1"/>
</dbReference>
<protein>
    <recommendedName>
        <fullName evidence="3">NADH:flavin oxidoreductase/NADH oxidase N-terminal domain-containing protein</fullName>
    </recommendedName>
</protein>
<sequence length="364" mass="41179">MLLESYNLAGMELKNRIVRSATYEKRADVDGFVTDALIEFYKELTKGGVGLIITGNALIHISGRSVPQMICIHNDHYINRLKQLTDAVHKLDGKIVIQLVHGGRQCFPALLGGLQPIAPSEVYDPSTKITPREMTNEEIWEIIEAFGDAARRAMYAGFDGIQIHGAHGYLVSEFLSPHTNRRNDYWGGDEERRFHFLEEIYKAMRKEVGDNYPILIKMNADDYIEGGLKPEESLRIAKRLEEIGIDAIEVSGGMYESGIKTAQLNITKEEQEAYFRENSRLFKTRLNIPIILVGGIRSRAVAENILRKKDADLISISRPLIREPDLPNKFKEGKEKADCISCNGCMRFQKLDMVKCTQIDSMAQ</sequence>
<reference evidence="4" key="1">
    <citation type="submission" date="2019-10" db="EMBL/GenBank/DDBJ databases">
        <title>Metagenomic sequencing of thiosulfate-disproportionating enrichment culture.</title>
        <authorList>
            <person name="Umezawa K."/>
            <person name="Kojima H."/>
            <person name="Fukui M."/>
        </authorList>
    </citation>
    <scope>NUCLEOTIDE SEQUENCE</scope>
    <source>
        <strain evidence="4">45J</strain>
    </source>
</reference>
<name>A0A5J4L373_9ZZZZ</name>
<dbReference type="InterPro" id="IPR013785">
    <property type="entry name" value="Aldolase_TIM"/>
</dbReference>
<dbReference type="GO" id="GO:0010181">
    <property type="term" value="F:FMN binding"/>
    <property type="evidence" value="ECO:0007669"/>
    <property type="project" value="InterPro"/>
</dbReference>
<dbReference type="EMBL" id="BLAB01000001">
    <property type="protein sequence ID" value="GER94123.1"/>
    <property type="molecule type" value="Genomic_DNA"/>
</dbReference>